<dbReference type="Proteomes" id="UP000000637">
    <property type="component" value="Plasmid pTC1"/>
</dbReference>
<dbReference type="KEGG" id="aau:AAur_pTC10085"/>
<dbReference type="HOGENOM" id="CLU_1081128_0_0_11"/>
<geneLocation type="plasmid" evidence="2 3">
    <name>pTC1</name>
</geneLocation>
<keyword evidence="3" id="KW-1185">Reference proteome</keyword>
<dbReference type="EMBL" id="CP000475">
    <property type="protein sequence ID" value="ABM10410.1"/>
    <property type="molecule type" value="Genomic_DNA"/>
</dbReference>
<evidence type="ECO:0000313" key="3">
    <source>
        <dbReference type="Proteomes" id="UP000000637"/>
    </source>
</evidence>
<reference evidence="2 3" key="1">
    <citation type="journal article" date="2006" name="PLoS Genet.">
        <title>Secrets of soil survival revealed by the genome sequence of Arthrobacter aurescens TC1.</title>
        <authorList>
            <person name="Mongodin E.F."/>
            <person name="Shapir N."/>
            <person name="Daugherty S.C."/>
            <person name="DeBoy R.T."/>
            <person name="Emerson J.B."/>
            <person name="Shvartzbeyn A."/>
            <person name="Radune D."/>
            <person name="Vamathevan J."/>
            <person name="Riggs F."/>
            <person name="Grinberg V."/>
            <person name="Khouri H."/>
            <person name="Wackett L.P."/>
            <person name="Nelson K.E."/>
            <person name="Sadowsky M.J."/>
        </authorList>
    </citation>
    <scope>NUCLEOTIDE SEQUENCE [LARGE SCALE GENOMIC DNA]</scope>
    <source>
        <strain evidence="2 3">TC1</strain>
    </source>
</reference>
<keyword evidence="2" id="KW-0614">Plasmid</keyword>
<evidence type="ECO:0000256" key="1">
    <source>
        <dbReference type="SAM" id="MobiDB-lite"/>
    </source>
</evidence>
<evidence type="ECO:0000313" key="2">
    <source>
        <dbReference type="EMBL" id="ABM10410.1"/>
    </source>
</evidence>
<feature type="region of interest" description="Disordered" evidence="1">
    <location>
        <begin position="218"/>
        <end position="264"/>
    </location>
</feature>
<name>A1RCJ7_PAEAT</name>
<dbReference type="AlphaFoldDB" id="A1RCJ7"/>
<sequence length="264" mass="28804">MPAPPMVVPGRRRQLELLRSWSGWALTSILLEPAEVAHVRDGGWACSHHRDQDTGERIVGTHGGLGFGVDESWRNPREVIPWSQIEEIAREVPADVRDELIEFRARWRAHQSAYPRFTASAAAVGCGPIIPGEPLTPRQQAYVREHEEFEASGVLPAWEQQKTALESERLGLHDQALRAKSVEEAGDLLELLDDQQLGQPLAAAPAGELLRQTAGRATALGDPDESCGAAAPRPGLFPPNPQPQSRDELSPGTRIASPRSGVSR</sequence>
<proteinExistence type="predicted"/>
<dbReference type="RefSeq" id="WP_011776882.1">
    <property type="nucleotide sequence ID" value="NC_008712.1"/>
</dbReference>
<accession>A1RCJ7</accession>
<protein>
    <submittedName>
        <fullName evidence="2">Uncharacterized protein</fullName>
    </submittedName>
</protein>
<organism evidence="2 3">
    <name type="scientific">Paenarthrobacter aurescens (strain TC1)</name>
    <dbReference type="NCBI Taxonomy" id="290340"/>
    <lineage>
        <taxon>Bacteria</taxon>
        <taxon>Bacillati</taxon>
        <taxon>Actinomycetota</taxon>
        <taxon>Actinomycetes</taxon>
        <taxon>Micrococcales</taxon>
        <taxon>Micrococcaceae</taxon>
        <taxon>Paenarthrobacter</taxon>
    </lineage>
</organism>
<gene>
    <name evidence="2" type="ordered locus">AAur_pTC10085</name>
</gene>
<dbReference type="OrthoDB" id="5197448at2"/>